<evidence type="ECO:0000256" key="1">
    <source>
        <dbReference type="ARBA" id="ARBA00007435"/>
    </source>
</evidence>
<dbReference type="KEGG" id="fnf:BSQ88_00190"/>
<comment type="similarity">
    <text evidence="1">Belongs to the UPF0213 family.</text>
</comment>
<dbReference type="AlphaFoldDB" id="A0A162IQ37"/>
<evidence type="ECO:0000313" key="3">
    <source>
        <dbReference type="Proteomes" id="UP000075816"/>
    </source>
</evidence>
<dbReference type="SUPFAM" id="SSF82771">
    <property type="entry name" value="GIY-YIG endonuclease"/>
    <property type="match status" value="1"/>
</dbReference>
<dbReference type="InterPro" id="IPR000305">
    <property type="entry name" value="GIY-YIG_endonuc"/>
</dbReference>
<sequence length="114" mass="13940">MKYYVYFLRCKDNSIYIGISRNVEKRFQEHLEKKGAKYTKSHPVSEILFSMACESKSEALKLEYFFKSWTKKQKEKFLQEASEEWGKTLYQRKKQEAKEEKKKYKKRIDRFSIL</sequence>
<organism evidence="2 3">
    <name type="scientific">Fusobacterium necrophorum subsp. funduliforme</name>
    <dbReference type="NCBI Taxonomy" id="143387"/>
    <lineage>
        <taxon>Bacteria</taxon>
        <taxon>Fusobacteriati</taxon>
        <taxon>Fusobacteriota</taxon>
        <taxon>Fusobacteriia</taxon>
        <taxon>Fusobacteriales</taxon>
        <taxon>Fusobacteriaceae</taxon>
        <taxon>Fusobacterium</taxon>
    </lineage>
</organism>
<name>A0A162IQ37_9FUSO</name>
<dbReference type="PROSITE" id="PS50164">
    <property type="entry name" value="GIY_YIG"/>
    <property type="match status" value="1"/>
</dbReference>
<dbReference type="eggNOG" id="COG2827">
    <property type="taxonomic scope" value="Bacteria"/>
</dbReference>
<gene>
    <name evidence="2" type="ORF">A2J07_11165</name>
</gene>
<protein>
    <submittedName>
        <fullName evidence="2">Uncharacterized protein</fullName>
    </submittedName>
</protein>
<dbReference type="Proteomes" id="UP000075816">
    <property type="component" value="Unassembled WGS sequence"/>
</dbReference>
<dbReference type="InterPro" id="IPR035901">
    <property type="entry name" value="GIY-YIG_endonuc_sf"/>
</dbReference>
<dbReference type="PANTHER" id="PTHR34477">
    <property type="entry name" value="UPF0213 PROTEIN YHBQ"/>
    <property type="match status" value="1"/>
</dbReference>
<proteinExistence type="inferred from homology"/>
<dbReference type="InterPro" id="IPR050190">
    <property type="entry name" value="UPF0213_domain"/>
</dbReference>
<dbReference type="CDD" id="cd10456">
    <property type="entry name" value="GIY-YIG_UPF0213"/>
    <property type="match status" value="1"/>
</dbReference>
<dbReference type="GeneID" id="75074624"/>
<dbReference type="Pfam" id="PF01541">
    <property type="entry name" value="GIY-YIG"/>
    <property type="match status" value="1"/>
</dbReference>
<comment type="caution">
    <text evidence="2">The sequence shown here is derived from an EMBL/GenBank/DDBJ whole genome shotgun (WGS) entry which is preliminary data.</text>
</comment>
<dbReference type="Gene3D" id="3.40.1440.10">
    <property type="entry name" value="GIY-YIG endonuclease"/>
    <property type="match status" value="1"/>
</dbReference>
<dbReference type="PANTHER" id="PTHR34477:SF1">
    <property type="entry name" value="UPF0213 PROTEIN YHBQ"/>
    <property type="match status" value="1"/>
</dbReference>
<dbReference type="RefSeq" id="WP_005956607.1">
    <property type="nucleotide sequence ID" value="NZ_CAXOUE010000012.1"/>
</dbReference>
<dbReference type="SMART" id="SM00465">
    <property type="entry name" value="GIYc"/>
    <property type="match status" value="1"/>
</dbReference>
<accession>A0A162IQ37</accession>
<dbReference type="EMBL" id="LVEA01000040">
    <property type="protein sequence ID" value="KYL03751.1"/>
    <property type="molecule type" value="Genomic_DNA"/>
</dbReference>
<evidence type="ECO:0000313" key="2">
    <source>
        <dbReference type="EMBL" id="KYL03751.1"/>
    </source>
</evidence>
<reference evidence="2 3" key="1">
    <citation type="submission" date="2016-03" db="EMBL/GenBank/DDBJ databases">
        <title>Comparative genomics of human isolates of Fusobacterium necrophorum.</title>
        <authorList>
            <person name="Jensen A."/>
            <person name="Bank S."/>
            <person name="Andersen P.S."/>
            <person name="Kristensen L.H."/>
            <person name="Prag J."/>
        </authorList>
    </citation>
    <scope>NUCLEOTIDE SEQUENCE [LARGE SCALE GENOMIC DNA]</scope>
    <source>
        <strain evidence="2 3">LS_1264</strain>
    </source>
</reference>